<evidence type="ECO:0000313" key="1">
    <source>
        <dbReference type="EMBL" id="ORY42484.1"/>
    </source>
</evidence>
<accession>A0A1Y2C6H4</accession>
<reference evidence="1 2" key="1">
    <citation type="submission" date="2016-07" db="EMBL/GenBank/DDBJ databases">
        <title>Pervasive Adenine N6-methylation of Active Genes in Fungi.</title>
        <authorList>
            <consortium name="DOE Joint Genome Institute"/>
            <person name="Mondo S.J."/>
            <person name="Dannebaum R.O."/>
            <person name="Kuo R.C."/>
            <person name="Labutti K."/>
            <person name="Haridas S."/>
            <person name="Kuo A."/>
            <person name="Salamov A."/>
            <person name="Ahrendt S.R."/>
            <person name="Lipzen A."/>
            <person name="Sullivan W."/>
            <person name="Andreopoulos W.B."/>
            <person name="Clum A."/>
            <person name="Lindquist E."/>
            <person name="Daum C."/>
            <person name="Ramamoorthy G.K."/>
            <person name="Gryganskyi A."/>
            <person name="Culley D."/>
            <person name="Magnuson J.K."/>
            <person name="James T.Y."/>
            <person name="O'Malley M.A."/>
            <person name="Stajich J.E."/>
            <person name="Spatafora J.W."/>
            <person name="Visel A."/>
            <person name="Grigoriev I.V."/>
        </authorList>
    </citation>
    <scope>NUCLEOTIDE SEQUENCE [LARGE SCALE GENOMIC DNA]</scope>
    <source>
        <strain evidence="1 2">JEL800</strain>
    </source>
</reference>
<dbReference type="Gene3D" id="3.80.10.10">
    <property type="entry name" value="Ribonuclease Inhibitor"/>
    <property type="match status" value="1"/>
</dbReference>
<dbReference type="EMBL" id="MCGO01000028">
    <property type="protein sequence ID" value="ORY42484.1"/>
    <property type="molecule type" value="Genomic_DNA"/>
</dbReference>
<dbReference type="OrthoDB" id="10275275at2759"/>
<evidence type="ECO:0000313" key="2">
    <source>
        <dbReference type="Proteomes" id="UP000193642"/>
    </source>
</evidence>
<proteinExistence type="predicted"/>
<sequence>MKLRSQPQKRPRSPSPVNRHVELEINVSRSIAHRMRDAEHAVQFLYSRNKSHFVVWSNEHNKIVAYKHGLRSYPVFSFKTSKTNHLCIKILLDVHDVNEEEMCRRIGYTLWTYNATLKYPLLPEFQINMPPPFKRKIAGNPAVFKIEPQYIVDTKVEPSPYTLAKLTKELCWTVADILDATQSPSSSAFKNFKAMCPQKGWVHKLHEHVSLHFQSEPFWEDWFHLHNMYSVKAFVATEGSGMLPILCGGHTLTHSTVESLSLASFFFFEMANVITTLELVDIGSKITNTQLAPLRNLLRLEHVRIVNCKLENITIDDIVDMVASTGDDIVKLGSETNTDASLISLIVVNSGLLDYAQDEWMNLARVRKLKILNLSKNKEISFTSNLNTVWCRLSYLEELDVSDTGLLTTWKDPPSTVKLVDVSRTKVTGRTSCKFVHADGTTLRIVK</sequence>
<name>A0A1Y2C6H4_9FUNG</name>
<dbReference type="Proteomes" id="UP000193642">
    <property type="component" value="Unassembled WGS sequence"/>
</dbReference>
<dbReference type="InterPro" id="IPR032675">
    <property type="entry name" value="LRR_dom_sf"/>
</dbReference>
<protein>
    <submittedName>
        <fullName evidence="1">Uncharacterized protein</fullName>
    </submittedName>
</protein>
<gene>
    <name evidence="1" type="ORF">BCR33DRAFT_766952</name>
</gene>
<dbReference type="SUPFAM" id="SSF52058">
    <property type="entry name" value="L domain-like"/>
    <property type="match status" value="1"/>
</dbReference>
<keyword evidence="2" id="KW-1185">Reference proteome</keyword>
<comment type="caution">
    <text evidence="1">The sequence shown here is derived from an EMBL/GenBank/DDBJ whole genome shotgun (WGS) entry which is preliminary data.</text>
</comment>
<organism evidence="1 2">
    <name type="scientific">Rhizoclosmatium globosum</name>
    <dbReference type="NCBI Taxonomy" id="329046"/>
    <lineage>
        <taxon>Eukaryota</taxon>
        <taxon>Fungi</taxon>
        <taxon>Fungi incertae sedis</taxon>
        <taxon>Chytridiomycota</taxon>
        <taxon>Chytridiomycota incertae sedis</taxon>
        <taxon>Chytridiomycetes</taxon>
        <taxon>Chytridiales</taxon>
        <taxon>Chytriomycetaceae</taxon>
        <taxon>Rhizoclosmatium</taxon>
    </lineage>
</organism>
<dbReference type="AlphaFoldDB" id="A0A1Y2C6H4"/>